<feature type="transmembrane region" description="Helical" evidence="1">
    <location>
        <begin position="54"/>
        <end position="79"/>
    </location>
</feature>
<feature type="transmembrane region" description="Helical" evidence="1">
    <location>
        <begin position="99"/>
        <end position="117"/>
    </location>
</feature>
<gene>
    <name evidence="3" type="ORF">PMAYCL1PPCAC_16012</name>
</gene>
<keyword evidence="4" id="KW-1185">Reference proteome</keyword>
<evidence type="ECO:0000313" key="3">
    <source>
        <dbReference type="EMBL" id="GMR45817.1"/>
    </source>
</evidence>
<dbReference type="EMBL" id="BTRK01000004">
    <property type="protein sequence ID" value="GMR45817.1"/>
    <property type="molecule type" value="Genomic_DNA"/>
</dbReference>
<dbReference type="PANTHER" id="PTHR22941:SF26">
    <property type="entry name" value="SERPENTINE RECEPTOR, CLASS H"/>
    <property type="match status" value="1"/>
</dbReference>
<protein>
    <recommendedName>
        <fullName evidence="5">G protein-coupled receptor</fullName>
    </recommendedName>
</protein>
<name>A0AAN5CK03_9BILA</name>
<dbReference type="Pfam" id="PF10318">
    <property type="entry name" value="7TM_GPCR_Srh"/>
    <property type="match status" value="1"/>
</dbReference>
<feature type="transmembrane region" description="Helical" evidence="1">
    <location>
        <begin position="123"/>
        <end position="146"/>
    </location>
</feature>
<feature type="chain" id="PRO_5042900818" description="G protein-coupled receptor" evidence="2">
    <location>
        <begin position="18"/>
        <end position="148"/>
    </location>
</feature>
<comment type="caution">
    <text evidence="3">The sequence shown here is derived from an EMBL/GenBank/DDBJ whole genome shotgun (WGS) entry which is preliminary data.</text>
</comment>
<reference evidence="4" key="1">
    <citation type="submission" date="2022-10" db="EMBL/GenBank/DDBJ databases">
        <title>Genome assembly of Pristionchus species.</title>
        <authorList>
            <person name="Yoshida K."/>
            <person name="Sommer R.J."/>
        </authorList>
    </citation>
    <scope>NUCLEOTIDE SEQUENCE [LARGE SCALE GENOMIC DNA]</scope>
    <source>
        <strain evidence="4">RS5460</strain>
    </source>
</reference>
<dbReference type="InterPro" id="IPR019422">
    <property type="entry name" value="7TM_GPCR_serpentine_rcpt_Srh"/>
</dbReference>
<dbReference type="PANTHER" id="PTHR22941">
    <property type="entry name" value="SERPENTINE RECEPTOR"/>
    <property type="match status" value="1"/>
</dbReference>
<dbReference type="Proteomes" id="UP001328107">
    <property type="component" value="Unassembled WGS sequence"/>
</dbReference>
<proteinExistence type="predicted"/>
<evidence type="ECO:0000256" key="1">
    <source>
        <dbReference type="SAM" id="Phobius"/>
    </source>
</evidence>
<sequence length="148" mass="17022">SILNWAIFLACTIPCLAWAAFPFDPNSSEKLIENTSPDVRWMKLRGGYFMIERWWFPIAIIAILIVLLLSFLLFGVVGFAHMLVTLQQEGGRSTKLKQLIKISLIKLFVQIMVPLLFMDIPLMLLLVEVLFQCFGFDFCLYVICILPF</sequence>
<dbReference type="InterPro" id="IPR053220">
    <property type="entry name" value="Nematode_rcpt-like_serp_H"/>
</dbReference>
<evidence type="ECO:0000313" key="4">
    <source>
        <dbReference type="Proteomes" id="UP001328107"/>
    </source>
</evidence>
<accession>A0AAN5CK03</accession>
<feature type="non-terminal residue" evidence="3">
    <location>
        <position position="148"/>
    </location>
</feature>
<keyword evidence="1" id="KW-0812">Transmembrane</keyword>
<keyword evidence="1" id="KW-0472">Membrane</keyword>
<keyword evidence="1" id="KW-1133">Transmembrane helix</keyword>
<feature type="signal peptide" evidence="2">
    <location>
        <begin position="1"/>
        <end position="17"/>
    </location>
</feature>
<evidence type="ECO:0000256" key="2">
    <source>
        <dbReference type="SAM" id="SignalP"/>
    </source>
</evidence>
<keyword evidence="2" id="KW-0732">Signal</keyword>
<feature type="non-terminal residue" evidence="3">
    <location>
        <position position="1"/>
    </location>
</feature>
<organism evidence="3 4">
    <name type="scientific">Pristionchus mayeri</name>
    <dbReference type="NCBI Taxonomy" id="1317129"/>
    <lineage>
        <taxon>Eukaryota</taxon>
        <taxon>Metazoa</taxon>
        <taxon>Ecdysozoa</taxon>
        <taxon>Nematoda</taxon>
        <taxon>Chromadorea</taxon>
        <taxon>Rhabditida</taxon>
        <taxon>Rhabditina</taxon>
        <taxon>Diplogasteromorpha</taxon>
        <taxon>Diplogasteroidea</taxon>
        <taxon>Neodiplogasteridae</taxon>
        <taxon>Pristionchus</taxon>
    </lineage>
</organism>
<evidence type="ECO:0008006" key="5">
    <source>
        <dbReference type="Google" id="ProtNLM"/>
    </source>
</evidence>
<dbReference type="AlphaFoldDB" id="A0AAN5CK03"/>